<feature type="modified residue" description="4-aspartylphosphate" evidence="6">
    <location>
        <position position="858"/>
    </location>
</feature>
<dbReference type="InterPro" id="IPR011006">
    <property type="entry name" value="CheY-like_superfamily"/>
</dbReference>
<dbReference type="PROSITE" id="PS50109">
    <property type="entry name" value="HIS_KIN"/>
    <property type="match status" value="1"/>
</dbReference>
<dbReference type="InterPro" id="IPR005467">
    <property type="entry name" value="His_kinase_dom"/>
</dbReference>
<dbReference type="InterPro" id="IPR003661">
    <property type="entry name" value="HisK_dim/P_dom"/>
</dbReference>
<dbReference type="SMART" id="SM00387">
    <property type="entry name" value="HATPase_c"/>
    <property type="match status" value="1"/>
</dbReference>
<evidence type="ECO:0000259" key="10">
    <source>
        <dbReference type="PROSITE" id="PS50110"/>
    </source>
</evidence>
<dbReference type="InterPro" id="IPR003594">
    <property type="entry name" value="HATPase_dom"/>
</dbReference>
<feature type="compositionally biased region" description="Basic and acidic residues" evidence="7">
    <location>
        <begin position="20"/>
        <end position="30"/>
    </location>
</feature>
<dbReference type="EMBL" id="VLTO01000039">
    <property type="protein sequence ID" value="KAA0173038.1"/>
    <property type="molecule type" value="Genomic_DNA"/>
</dbReference>
<dbReference type="EC" id="2.7.13.3" evidence="2"/>
<dbReference type="GO" id="GO:0000155">
    <property type="term" value="F:phosphorelay sensor kinase activity"/>
    <property type="evidence" value="ECO:0007669"/>
    <property type="project" value="InterPro"/>
</dbReference>
<comment type="caution">
    <text evidence="11">The sequence shown here is derived from an EMBL/GenBank/DDBJ whole genome shotgun (WGS) entry which is preliminary data.</text>
</comment>
<comment type="catalytic activity">
    <reaction evidence="1">
        <text>ATP + protein L-histidine = ADP + protein N-phospho-L-histidine.</text>
        <dbReference type="EC" id="2.7.13.3"/>
    </reaction>
</comment>
<evidence type="ECO:0000256" key="1">
    <source>
        <dbReference type="ARBA" id="ARBA00000085"/>
    </source>
</evidence>
<feature type="transmembrane region" description="Helical" evidence="8">
    <location>
        <begin position="174"/>
        <end position="199"/>
    </location>
</feature>
<dbReference type="CDD" id="cd17546">
    <property type="entry name" value="REC_hyHK_CKI1_RcsC-like"/>
    <property type="match status" value="1"/>
</dbReference>
<dbReference type="AlphaFoldDB" id="A0A5A8E6T3"/>
<dbReference type="InterPro" id="IPR004358">
    <property type="entry name" value="Sig_transdc_His_kin-like_C"/>
</dbReference>
<accession>A0A5A8E6T3</accession>
<reference evidence="11 12" key="1">
    <citation type="submission" date="2019-07" db="EMBL/GenBank/DDBJ databases">
        <title>Genomes of Cafeteria roenbergensis.</title>
        <authorList>
            <person name="Fischer M.G."/>
            <person name="Hackl T."/>
            <person name="Roman M."/>
        </authorList>
    </citation>
    <scope>NUCLEOTIDE SEQUENCE [LARGE SCALE GENOMIC DNA]</scope>
    <source>
        <strain evidence="11 12">E4-10P</strain>
    </source>
</reference>
<feature type="transmembrane region" description="Helical" evidence="8">
    <location>
        <begin position="367"/>
        <end position="389"/>
    </location>
</feature>
<dbReference type="SUPFAM" id="SSF52172">
    <property type="entry name" value="CheY-like"/>
    <property type="match status" value="1"/>
</dbReference>
<feature type="transmembrane region" description="Helical" evidence="8">
    <location>
        <begin position="332"/>
        <end position="355"/>
    </location>
</feature>
<feature type="transmembrane region" description="Helical" evidence="8">
    <location>
        <begin position="273"/>
        <end position="295"/>
    </location>
</feature>
<dbReference type="CDD" id="cd00082">
    <property type="entry name" value="HisKA"/>
    <property type="match status" value="1"/>
</dbReference>
<keyword evidence="5" id="KW-0418">Kinase</keyword>
<keyword evidence="3 6" id="KW-0597">Phosphoprotein</keyword>
<dbReference type="Pfam" id="PF02518">
    <property type="entry name" value="HATPase_c"/>
    <property type="match status" value="1"/>
</dbReference>
<organism evidence="11 12">
    <name type="scientific">Cafeteria roenbergensis</name>
    <name type="common">Marine flagellate</name>
    <dbReference type="NCBI Taxonomy" id="33653"/>
    <lineage>
        <taxon>Eukaryota</taxon>
        <taxon>Sar</taxon>
        <taxon>Stramenopiles</taxon>
        <taxon>Bigyra</taxon>
        <taxon>Opalozoa</taxon>
        <taxon>Bicosoecida</taxon>
        <taxon>Cafeteriaceae</taxon>
        <taxon>Cafeteria</taxon>
    </lineage>
</organism>
<feature type="compositionally biased region" description="Acidic residues" evidence="7">
    <location>
        <begin position="767"/>
        <end position="780"/>
    </location>
</feature>
<keyword evidence="8" id="KW-0472">Membrane</keyword>
<evidence type="ECO:0000313" key="11">
    <source>
        <dbReference type="EMBL" id="KAA0173038.1"/>
    </source>
</evidence>
<protein>
    <recommendedName>
        <fullName evidence="2">histidine kinase</fullName>
        <ecNumber evidence="2">2.7.13.3</ecNumber>
    </recommendedName>
</protein>
<feature type="compositionally biased region" description="Low complexity" evidence="7">
    <location>
        <begin position="1"/>
        <end position="10"/>
    </location>
</feature>
<proteinExistence type="predicted"/>
<name>A0A5A8E6T3_CAFRO</name>
<evidence type="ECO:0000256" key="7">
    <source>
        <dbReference type="SAM" id="MobiDB-lite"/>
    </source>
</evidence>
<dbReference type="Gene3D" id="3.40.50.2300">
    <property type="match status" value="1"/>
</dbReference>
<evidence type="ECO:0000313" key="12">
    <source>
        <dbReference type="Proteomes" id="UP000322899"/>
    </source>
</evidence>
<dbReference type="SUPFAM" id="SSF55874">
    <property type="entry name" value="ATPase domain of HSP90 chaperone/DNA topoisomerase II/histidine kinase"/>
    <property type="match status" value="1"/>
</dbReference>
<gene>
    <name evidence="11" type="ORF">FNF27_05529</name>
</gene>
<evidence type="ECO:0000256" key="5">
    <source>
        <dbReference type="ARBA" id="ARBA00022777"/>
    </source>
</evidence>
<sequence length="995" mass="101954">MAAVAVGSPGAPSPGPDLADPPRLDRRRLDQTRATSLWKTALSTESESRRPRDARHAMPWLKVVALVMLCVSCGTAVALELWSFARTSAPPAGSACTGRGCRIGSLTVLGPGWPCSWGEGLGNSSAVVALRQAAEHGKLQSAMWAASLVALTVACTFVWSALSKPLCCSRSNAPLWIGALWLVALVMPALVGGGSVVLVNAADAQAQLSASIDVVEAAVGPPCFAPAFAQAVPIATLMLQHASLAIASLVLSGASQLDDDVPDLELLARLDSAVAQLVAGSIGIAFAGLGVFFMAGRNPAIDGPPPTLSEAVEAIGGGTFLTEGSTDRLGRIVFSTGLALQVAGYAGRCVAMAWLPWARVARSRLGLPLWAPSLPAAVVAVSLLARIVAVTGTPPRSAGAAAMDNITHAILLLVPTGAQVVFSHGVRAAVLAATRSLLLTKRQLTKFIVWSNHEMRTQLTPLALLADELEDAGSSQTSVREASGAVRRAVGRAVGLLSSVLDYFRVLGSIEDVGTTGWGNAAAVTRRAVKDIRGGVRGTARLDIPTHSADDAGALGAPHALLDNPLAVEVCTDLPAVETALLRLVTNAAAYARSKVVVTVRVVVKPRGARRLPRSVRCRRGGGARGRPPQAGDADWIGEVLDSGAVRLPGGRRPPSEVELEATRSGQQGAVLVFEVADDGPGVPSRGQSGLYRPFSAVASTGLVPNQGSTGVGLALALQSISRLGGTAGYYPLSDRGGSVFWLAVPVAVRGRKQEPAARPIPARITEEEESEDEDDGDGDEGGRAGRGPDGTAEWGRAAPATPWVLVVDDNAAIQRALVRVLARQGHKAVAAENGEAALEAMEAAKAAGTGFMGAIVDRDMPVMDGVELLRRLRDMGAPGPPALPAVMLTGSVTASTKRDALSAGALDVVSKPVNAACVAGILATLAAKAAQDSSSSQVKTVPGAASPARPSHVGRGPARSASSPAMRNAGERPCEDATAAGMSASRPASPALSD</sequence>
<feature type="domain" description="Histidine kinase" evidence="9">
    <location>
        <begin position="450"/>
        <end position="749"/>
    </location>
</feature>
<dbReference type="SMART" id="SM00448">
    <property type="entry name" value="REC"/>
    <property type="match status" value="1"/>
</dbReference>
<feature type="transmembrane region" description="Helical" evidence="8">
    <location>
        <begin position="59"/>
        <end position="79"/>
    </location>
</feature>
<feature type="transmembrane region" description="Helical" evidence="8">
    <location>
        <begin position="142"/>
        <end position="162"/>
    </location>
</feature>
<dbReference type="PANTHER" id="PTHR43047">
    <property type="entry name" value="TWO-COMPONENT HISTIDINE PROTEIN KINASE"/>
    <property type="match status" value="1"/>
</dbReference>
<dbReference type="OrthoDB" id="60033at2759"/>
<evidence type="ECO:0000256" key="4">
    <source>
        <dbReference type="ARBA" id="ARBA00022679"/>
    </source>
</evidence>
<evidence type="ECO:0000256" key="6">
    <source>
        <dbReference type="PROSITE-ProRule" id="PRU00169"/>
    </source>
</evidence>
<feature type="domain" description="Response regulatory" evidence="10">
    <location>
        <begin position="804"/>
        <end position="927"/>
    </location>
</feature>
<dbReference type="PROSITE" id="PS50110">
    <property type="entry name" value="RESPONSE_REGULATORY"/>
    <property type="match status" value="1"/>
</dbReference>
<dbReference type="Pfam" id="PF00072">
    <property type="entry name" value="Response_reg"/>
    <property type="match status" value="1"/>
</dbReference>
<evidence type="ECO:0000259" key="9">
    <source>
        <dbReference type="PROSITE" id="PS50109"/>
    </source>
</evidence>
<dbReference type="InterPro" id="IPR001789">
    <property type="entry name" value="Sig_transdc_resp-reg_receiver"/>
</dbReference>
<dbReference type="Gene3D" id="3.30.565.10">
    <property type="entry name" value="Histidine kinase-like ATPase, C-terminal domain"/>
    <property type="match status" value="1"/>
</dbReference>
<keyword evidence="8" id="KW-0812">Transmembrane</keyword>
<feature type="region of interest" description="Disordered" evidence="7">
    <location>
        <begin position="1"/>
        <end position="30"/>
    </location>
</feature>
<dbReference type="Proteomes" id="UP000322899">
    <property type="component" value="Unassembled WGS sequence"/>
</dbReference>
<dbReference type="InterPro" id="IPR036890">
    <property type="entry name" value="HATPase_C_sf"/>
</dbReference>
<keyword evidence="4" id="KW-0808">Transferase</keyword>
<feature type="region of interest" description="Disordered" evidence="7">
    <location>
        <begin position="753"/>
        <end position="796"/>
    </location>
</feature>
<feature type="transmembrane region" description="Helical" evidence="8">
    <location>
        <begin position="409"/>
        <end position="433"/>
    </location>
</feature>
<feature type="region of interest" description="Disordered" evidence="7">
    <location>
        <begin position="933"/>
        <end position="995"/>
    </location>
</feature>
<evidence type="ECO:0000256" key="3">
    <source>
        <dbReference type="ARBA" id="ARBA00022553"/>
    </source>
</evidence>
<evidence type="ECO:0000256" key="2">
    <source>
        <dbReference type="ARBA" id="ARBA00012438"/>
    </source>
</evidence>
<dbReference type="PRINTS" id="PR00344">
    <property type="entry name" value="BCTRLSENSOR"/>
</dbReference>
<evidence type="ECO:0000256" key="8">
    <source>
        <dbReference type="SAM" id="Phobius"/>
    </source>
</evidence>
<keyword evidence="8" id="KW-1133">Transmembrane helix</keyword>